<organism evidence="4 5">
    <name type="scientific">Candidatus Sodalis endolongispinus</name>
    <dbReference type="NCBI Taxonomy" id="2812662"/>
    <lineage>
        <taxon>Bacteria</taxon>
        <taxon>Pseudomonadati</taxon>
        <taxon>Pseudomonadota</taxon>
        <taxon>Gammaproteobacteria</taxon>
        <taxon>Enterobacterales</taxon>
        <taxon>Bruguierivoracaceae</taxon>
        <taxon>Sodalis</taxon>
    </lineage>
</organism>
<comment type="similarity">
    <text evidence="2 3">Belongs to the NrdI family.</text>
</comment>
<dbReference type="PIRSF" id="PIRSF005087">
    <property type="entry name" value="NrdI"/>
    <property type="match status" value="1"/>
</dbReference>
<comment type="caution">
    <text evidence="4">The sequence shown here is derived from an EMBL/GenBank/DDBJ whole genome shotgun (WGS) entry which is preliminary data.</text>
</comment>
<evidence type="ECO:0000256" key="1">
    <source>
        <dbReference type="ARBA" id="ARBA00003999"/>
    </source>
</evidence>
<evidence type="ECO:0000313" key="4">
    <source>
        <dbReference type="EMBL" id="MBT9431665.1"/>
    </source>
</evidence>
<dbReference type="InterPro" id="IPR004465">
    <property type="entry name" value="RNR_NrdI"/>
</dbReference>
<proteinExistence type="inferred from homology"/>
<reference evidence="4 5" key="1">
    <citation type="journal article" date="2021" name="Genome Biol. Evol.">
        <title>The evolution of interdependence in a four-way mealybug symbiosis.</title>
        <authorList>
            <person name="Garber A.I."/>
            <person name="Kupper M."/>
            <person name="Laetsch D.R."/>
            <person name="Weldon S.R."/>
            <person name="Ladinsky M.S."/>
            <person name="Bjorkman P.J."/>
            <person name="McCutcheon J.P."/>
        </authorList>
    </citation>
    <scope>NUCLEOTIDE SEQUENCE [LARGE SCALE GENOMIC DNA]</scope>
    <source>
        <strain evidence="4">SOD</strain>
    </source>
</reference>
<dbReference type="HAMAP" id="MF_00128">
    <property type="entry name" value="NrdI"/>
    <property type="match status" value="1"/>
</dbReference>
<gene>
    <name evidence="3 4" type="primary">nrdI</name>
    <name evidence="4" type="ORF">JZM24_05035</name>
</gene>
<dbReference type="Gene3D" id="3.40.50.360">
    <property type="match status" value="1"/>
</dbReference>
<comment type="function">
    <text evidence="1 3">Probably involved in ribonucleotide reductase function.</text>
</comment>
<accession>A0ABS5Y9J2</accession>
<dbReference type="PANTHER" id="PTHR37297">
    <property type="entry name" value="PROTEIN NRDI"/>
    <property type="match status" value="1"/>
</dbReference>
<dbReference type="InterPro" id="IPR020852">
    <property type="entry name" value="RNR_Ib_NrdI_bac"/>
</dbReference>
<dbReference type="SUPFAM" id="SSF52218">
    <property type="entry name" value="Flavoproteins"/>
    <property type="match status" value="1"/>
</dbReference>
<dbReference type="Pfam" id="PF07972">
    <property type="entry name" value="Flavodoxin_NdrI"/>
    <property type="match status" value="1"/>
</dbReference>
<dbReference type="PANTHER" id="PTHR37297:SF1">
    <property type="entry name" value="PROTEIN NRDI"/>
    <property type="match status" value="1"/>
</dbReference>
<dbReference type="NCBIfam" id="TIGR00333">
    <property type="entry name" value="nrdI"/>
    <property type="match status" value="1"/>
</dbReference>
<dbReference type="RefSeq" id="WP_215668845.1">
    <property type="nucleotide sequence ID" value="NZ_JAFJYC010000001.1"/>
</dbReference>
<protein>
    <recommendedName>
        <fullName evidence="3">Protein NrdI</fullName>
    </recommendedName>
</protein>
<dbReference type="Proteomes" id="UP000811282">
    <property type="component" value="Unassembled WGS sequence"/>
</dbReference>
<evidence type="ECO:0000256" key="2">
    <source>
        <dbReference type="ARBA" id="ARBA00009942"/>
    </source>
</evidence>
<keyword evidence="5" id="KW-1185">Reference proteome</keyword>
<evidence type="ECO:0000313" key="5">
    <source>
        <dbReference type="Proteomes" id="UP000811282"/>
    </source>
</evidence>
<dbReference type="InterPro" id="IPR029039">
    <property type="entry name" value="Flavoprotein-like_sf"/>
</dbReference>
<name>A0ABS5Y9J2_9GAMM</name>
<evidence type="ECO:0000256" key="3">
    <source>
        <dbReference type="HAMAP-Rule" id="MF_00128"/>
    </source>
</evidence>
<dbReference type="EMBL" id="JAFJYC010000001">
    <property type="protein sequence ID" value="MBT9431665.1"/>
    <property type="molecule type" value="Genomic_DNA"/>
</dbReference>
<sequence>MTALVYFSSSSESTHRFVSKLGLPALRIPLEMRESVKADAPYILILPSYGGGSTRGDVPRQVIRFLNDPLNRSLLRGVIGAGNRNFGAAFCMAGDIVAKKCQVPLLYRFELLGTAEDVTQVRKEVTEFCQRQNLA</sequence>